<dbReference type="Proteomes" id="UP001595891">
    <property type="component" value="Unassembled WGS sequence"/>
</dbReference>
<sequence>MSKRRRAAPQGQVPPGGGGESERRRAAPQAPPVRGGETKRRRAAPQAGAPPGRGDEPMRRPAVPQDEAMWGPPAPEGEAMWRPAAPVGEGMWGPAAPQDEAMWAPAVPEGEAMRSGAGPEGGPGAPEGEVVAERGGKSKRRRASFEVEALSERGLTERQQRILFAVGTVLVVLLGGFGLTAIVSTLGVSAPASEQGSAADSIGLPHPDEYQAWPSPKLFAPLADRKADATGLKAEEVFGTKTLKSGKLTLKLLGRRLDGACAQVMWGGEVLAKLATTGCTQAVRGLYLSADRRYVAQYTLFNLAGQADAERFVQEMATLYRGGGWIRPLESPSASFVTDGYTEASGHAMGHYAGFVWVGRLDGQEPGPKDDFVSLTLAVRGAEKAIFRRVVAVTGPETPPAK</sequence>
<keyword evidence="2" id="KW-0472">Membrane</keyword>
<proteinExistence type="predicted"/>
<feature type="transmembrane region" description="Helical" evidence="2">
    <location>
        <begin position="162"/>
        <end position="183"/>
    </location>
</feature>
<keyword evidence="2" id="KW-1133">Transmembrane helix</keyword>
<feature type="region of interest" description="Disordered" evidence="1">
    <location>
        <begin position="111"/>
        <end position="143"/>
    </location>
</feature>
<protein>
    <submittedName>
        <fullName evidence="3">Uncharacterized protein</fullName>
    </submittedName>
</protein>
<dbReference type="RefSeq" id="WP_262848283.1">
    <property type="nucleotide sequence ID" value="NZ_JANZYP010000072.1"/>
</dbReference>
<reference evidence="4" key="1">
    <citation type="journal article" date="2019" name="Int. J. Syst. Evol. Microbiol.">
        <title>The Global Catalogue of Microorganisms (GCM) 10K type strain sequencing project: providing services to taxonomists for standard genome sequencing and annotation.</title>
        <authorList>
            <consortium name="The Broad Institute Genomics Platform"/>
            <consortium name="The Broad Institute Genome Sequencing Center for Infectious Disease"/>
            <person name="Wu L."/>
            <person name="Ma J."/>
        </authorList>
    </citation>
    <scope>NUCLEOTIDE SEQUENCE [LARGE SCALE GENOMIC DNA]</scope>
    <source>
        <strain evidence="4">CCUG 49560</strain>
    </source>
</reference>
<evidence type="ECO:0000313" key="4">
    <source>
        <dbReference type="Proteomes" id="UP001595891"/>
    </source>
</evidence>
<keyword evidence="2" id="KW-0812">Transmembrane</keyword>
<name>A0ABV9EBG3_9ACTN</name>
<evidence type="ECO:0000313" key="3">
    <source>
        <dbReference type="EMBL" id="MFC4585594.1"/>
    </source>
</evidence>
<gene>
    <name evidence="3" type="ORF">ACFO8L_05900</name>
</gene>
<dbReference type="EMBL" id="JBHSFN010000003">
    <property type="protein sequence ID" value="MFC4585594.1"/>
    <property type="molecule type" value="Genomic_DNA"/>
</dbReference>
<organism evidence="3 4">
    <name type="scientific">Sphaerisporangium corydalis</name>
    <dbReference type="NCBI Taxonomy" id="1441875"/>
    <lineage>
        <taxon>Bacteria</taxon>
        <taxon>Bacillati</taxon>
        <taxon>Actinomycetota</taxon>
        <taxon>Actinomycetes</taxon>
        <taxon>Streptosporangiales</taxon>
        <taxon>Streptosporangiaceae</taxon>
        <taxon>Sphaerisporangium</taxon>
    </lineage>
</organism>
<keyword evidence="4" id="KW-1185">Reference proteome</keyword>
<feature type="region of interest" description="Disordered" evidence="1">
    <location>
        <begin position="1"/>
        <end position="96"/>
    </location>
</feature>
<accession>A0ABV9EBG3</accession>
<comment type="caution">
    <text evidence="3">The sequence shown here is derived from an EMBL/GenBank/DDBJ whole genome shotgun (WGS) entry which is preliminary data.</text>
</comment>
<evidence type="ECO:0000256" key="2">
    <source>
        <dbReference type="SAM" id="Phobius"/>
    </source>
</evidence>
<evidence type="ECO:0000256" key="1">
    <source>
        <dbReference type="SAM" id="MobiDB-lite"/>
    </source>
</evidence>